<comment type="caution">
    <text evidence="2">The sequence shown here is derived from an EMBL/GenBank/DDBJ whole genome shotgun (WGS) entry which is preliminary data.</text>
</comment>
<feature type="region of interest" description="Disordered" evidence="1">
    <location>
        <begin position="34"/>
        <end position="69"/>
    </location>
</feature>
<gene>
    <name evidence="2" type="ORF">GCM10017083_41120</name>
</gene>
<dbReference type="Proteomes" id="UP000630353">
    <property type="component" value="Unassembled WGS sequence"/>
</dbReference>
<evidence type="ECO:0000313" key="2">
    <source>
        <dbReference type="EMBL" id="GHD58325.1"/>
    </source>
</evidence>
<dbReference type="AlphaFoldDB" id="A0A919CRA4"/>
<keyword evidence="3" id="KW-1185">Reference proteome</keyword>
<organism evidence="2 3">
    <name type="scientific">Thalassobaculum fulvum</name>
    <dbReference type="NCBI Taxonomy" id="1633335"/>
    <lineage>
        <taxon>Bacteria</taxon>
        <taxon>Pseudomonadati</taxon>
        <taxon>Pseudomonadota</taxon>
        <taxon>Alphaproteobacteria</taxon>
        <taxon>Rhodospirillales</taxon>
        <taxon>Thalassobaculaceae</taxon>
        <taxon>Thalassobaculum</taxon>
    </lineage>
</organism>
<reference evidence="2" key="2">
    <citation type="submission" date="2020-09" db="EMBL/GenBank/DDBJ databases">
        <authorList>
            <person name="Sun Q."/>
            <person name="Kim S."/>
        </authorList>
    </citation>
    <scope>NUCLEOTIDE SEQUENCE</scope>
    <source>
        <strain evidence="2">KCTC 42651</strain>
    </source>
</reference>
<evidence type="ECO:0000313" key="3">
    <source>
        <dbReference type="Proteomes" id="UP000630353"/>
    </source>
</evidence>
<sequence>MRRPDAMAAAGGSRLAAVAAAGMTTIKKRTLFLTSSRTGAPQAGPIRDPRSDGRTPILNIRTAQGETTP</sequence>
<name>A0A919CRA4_9PROT</name>
<reference evidence="2" key="1">
    <citation type="journal article" date="2014" name="Int. J. Syst. Evol. Microbiol.">
        <title>Complete genome sequence of Corynebacterium casei LMG S-19264T (=DSM 44701T), isolated from a smear-ripened cheese.</title>
        <authorList>
            <consortium name="US DOE Joint Genome Institute (JGI-PGF)"/>
            <person name="Walter F."/>
            <person name="Albersmeier A."/>
            <person name="Kalinowski J."/>
            <person name="Ruckert C."/>
        </authorList>
    </citation>
    <scope>NUCLEOTIDE SEQUENCE</scope>
    <source>
        <strain evidence="2">KCTC 42651</strain>
    </source>
</reference>
<protein>
    <submittedName>
        <fullName evidence="2">Uncharacterized protein</fullName>
    </submittedName>
</protein>
<evidence type="ECO:0000256" key="1">
    <source>
        <dbReference type="SAM" id="MobiDB-lite"/>
    </source>
</evidence>
<accession>A0A919CRA4</accession>
<dbReference type="EMBL" id="BMZS01000010">
    <property type="protein sequence ID" value="GHD58325.1"/>
    <property type="molecule type" value="Genomic_DNA"/>
</dbReference>
<proteinExistence type="predicted"/>